<reference evidence="5 6" key="1">
    <citation type="submission" date="2020-01" db="EMBL/GenBank/DDBJ databases">
        <authorList>
            <person name="Gupta K D."/>
        </authorList>
    </citation>
    <scope>NUCLEOTIDE SEQUENCE [LARGE SCALE GENOMIC DNA]</scope>
</reference>
<evidence type="ECO:0000256" key="3">
    <source>
        <dbReference type="RuleBase" id="RU361235"/>
    </source>
</evidence>
<dbReference type="Proteomes" id="UP000467700">
    <property type="component" value="Unassembled WGS sequence"/>
</dbReference>
<proteinExistence type="inferred from homology"/>
<dbReference type="AlphaFoldDB" id="A0A8S0X3S6"/>
<evidence type="ECO:0000256" key="1">
    <source>
        <dbReference type="ARBA" id="ARBA00005964"/>
    </source>
</evidence>
<keyword evidence="2 3" id="KW-0378">Hydrolase</keyword>
<organism evidence="5 6">
    <name type="scientific">Cyclocybe aegerita</name>
    <name type="common">Black poplar mushroom</name>
    <name type="synonym">Agrocybe aegerita</name>
    <dbReference type="NCBI Taxonomy" id="1973307"/>
    <lineage>
        <taxon>Eukaryota</taxon>
        <taxon>Fungi</taxon>
        <taxon>Dikarya</taxon>
        <taxon>Basidiomycota</taxon>
        <taxon>Agaricomycotina</taxon>
        <taxon>Agaricomycetes</taxon>
        <taxon>Agaricomycetidae</taxon>
        <taxon>Agaricales</taxon>
        <taxon>Agaricineae</taxon>
        <taxon>Bolbitiaceae</taxon>
        <taxon>Cyclocybe</taxon>
    </lineage>
</organism>
<dbReference type="EC" id="3.1.1.-" evidence="3"/>
<feature type="chain" id="PRO_5035967178" description="Carboxylic ester hydrolase" evidence="3">
    <location>
        <begin position="20"/>
        <end position="533"/>
    </location>
</feature>
<comment type="similarity">
    <text evidence="1 3">Belongs to the type-B carboxylesterase/lipase family.</text>
</comment>
<feature type="domain" description="Carboxylesterase type B" evidence="4">
    <location>
        <begin position="21"/>
        <end position="504"/>
    </location>
</feature>
<dbReference type="GO" id="GO:0016787">
    <property type="term" value="F:hydrolase activity"/>
    <property type="evidence" value="ECO:0007669"/>
    <property type="project" value="UniProtKB-KW"/>
</dbReference>
<sequence>MFPSAACLLFVSLIASVFADEPIVTLSYGSFQGKTINDVLEFLGIPFAVPPVGKLRFAPPQNPSKIKGVQQATAYGPLCPYLPPEGNAPGGGGTPSPMSEDCLHINVVRPASIPYGKKLPVVFWIYGGAFQVGDTSQYPLGSNIVRRSLALNEPVIFVSANYRINAFGFLGGQEVKDAKIANAGLRDQRFALEWVQKYIGSFGGDRKKVTLWGESAGAISVGLQYLLDDGNGYHLFRGGFMQSGVPIVLPDISRHQRFFDQLVRETNCTESTDKITCLRAASFDDLQAAIGTLPGLFSFQSLELNFQPNVDGDLIKRDPLTSIIQGQYAKLPFVTGNCEDEGTRAVLAFYPEPHFERATDAQIAALANAYPDDVTQGSPFNTGTANALTPQFKRFAAIQGDIAFQAPRRFFSKFAARTQPAWEFRFMARANPPLGFFHGSDVGEFFGAVQSTKFIGLDALIHFVNYLNPNAPANSISATRNFTWPRWTPWTPTQSLFTIIDAEPGFILTEDTYRKEAMELLNELTINEIGNGI</sequence>
<evidence type="ECO:0000313" key="5">
    <source>
        <dbReference type="EMBL" id="CAA7266232.1"/>
    </source>
</evidence>
<dbReference type="Pfam" id="PF00135">
    <property type="entry name" value="COesterase"/>
    <property type="match status" value="1"/>
</dbReference>
<dbReference type="InterPro" id="IPR019826">
    <property type="entry name" value="Carboxylesterase_B_AS"/>
</dbReference>
<dbReference type="PANTHER" id="PTHR11559">
    <property type="entry name" value="CARBOXYLESTERASE"/>
    <property type="match status" value="1"/>
</dbReference>
<evidence type="ECO:0000256" key="2">
    <source>
        <dbReference type="ARBA" id="ARBA00022801"/>
    </source>
</evidence>
<dbReference type="InterPro" id="IPR029058">
    <property type="entry name" value="AB_hydrolase_fold"/>
</dbReference>
<dbReference type="PROSITE" id="PS00122">
    <property type="entry name" value="CARBOXYLESTERASE_B_1"/>
    <property type="match status" value="1"/>
</dbReference>
<dbReference type="InterPro" id="IPR002018">
    <property type="entry name" value="CarbesteraseB"/>
</dbReference>
<evidence type="ECO:0000313" key="6">
    <source>
        <dbReference type="Proteomes" id="UP000467700"/>
    </source>
</evidence>
<name>A0A8S0X3S6_CYCAE</name>
<protein>
    <recommendedName>
        <fullName evidence="3">Carboxylic ester hydrolase</fullName>
        <ecNumber evidence="3">3.1.1.-</ecNumber>
    </recommendedName>
</protein>
<dbReference type="InterPro" id="IPR050309">
    <property type="entry name" value="Type-B_Carboxylest/Lipase"/>
</dbReference>
<keyword evidence="3" id="KW-0732">Signal</keyword>
<dbReference type="Gene3D" id="3.40.50.1820">
    <property type="entry name" value="alpha/beta hydrolase"/>
    <property type="match status" value="1"/>
</dbReference>
<dbReference type="OrthoDB" id="408631at2759"/>
<dbReference type="SUPFAM" id="SSF53474">
    <property type="entry name" value="alpha/beta-Hydrolases"/>
    <property type="match status" value="1"/>
</dbReference>
<dbReference type="EMBL" id="CACVBS010000053">
    <property type="protein sequence ID" value="CAA7266232.1"/>
    <property type="molecule type" value="Genomic_DNA"/>
</dbReference>
<accession>A0A8S0X3S6</accession>
<evidence type="ECO:0000259" key="4">
    <source>
        <dbReference type="Pfam" id="PF00135"/>
    </source>
</evidence>
<comment type="caution">
    <text evidence="5">The sequence shown here is derived from an EMBL/GenBank/DDBJ whole genome shotgun (WGS) entry which is preliminary data.</text>
</comment>
<keyword evidence="6" id="KW-1185">Reference proteome</keyword>
<gene>
    <name evidence="5" type="ORF">AAE3_LOCUS8461</name>
</gene>
<feature type="signal peptide" evidence="3">
    <location>
        <begin position="1"/>
        <end position="19"/>
    </location>
</feature>